<dbReference type="PANTHER" id="PTHR33495">
    <property type="entry name" value="ANTI-SIGMA FACTOR ANTAGONIST TM_1081-RELATED-RELATED"/>
    <property type="match status" value="1"/>
</dbReference>
<dbReference type="InterPro" id="IPR058548">
    <property type="entry name" value="MlaB-like_STAS"/>
</dbReference>
<evidence type="ECO:0000313" key="4">
    <source>
        <dbReference type="Proteomes" id="UP001164506"/>
    </source>
</evidence>
<reference evidence="3" key="1">
    <citation type="submission" date="2021-09" db="EMBL/GenBank/DDBJ databases">
        <title>Complete genome sequence and metabolic characterization of Streptomyces tanashiensis DSM 731 the producer of antibacterial Kalafungin and diverse secondary metabolites.</title>
        <authorList>
            <person name="Abbasi M.N."/>
            <person name="Anwar M.N."/>
            <person name="Alam K."/>
            <person name="Shoaib M."/>
            <person name="Lin Z."/>
            <person name="Hayat M."/>
            <person name="Ali M.I."/>
            <person name="Malik H.M.T."/>
            <person name="Ahmed I."/>
            <person name="Li A."/>
            <person name="Hailong Wang H."/>
            <person name="Zhang Y."/>
        </authorList>
    </citation>
    <scope>NUCLEOTIDE SEQUENCE</scope>
    <source>
        <strain evidence="3">Kala</strain>
    </source>
</reference>
<feature type="region of interest" description="Disordered" evidence="1">
    <location>
        <begin position="123"/>
        <end position="199"/>
    </location>
</feature>
<dbReference type="Proteomes" id="UP001164506">
    <property type="component" value="Chromosome"/>
</dbReference>
<dbReference type="PROSITE" id="PS50801">
    <property type="entry name" value="STAS"/>
    <property type="match status" value="1"/>
</dbReference>
<feature type="compositionally biased region" description="Polar residues" evidence="1">
    <location>
        <begin position="144"/>
        <end position="154"/>
    </location>
</feature>
<feature type="domain" description="STAS" evidence="2">
    <location>
        <begin position="36"/>
        <end position="115"/>
    </location>
</feature>
<accession>A0ABY6QR60</accession>
<proteinExistence type="predicted"/>
<sequence length="199" mass="21103">MTIHPRRPATVVGADISGDAQPSVVAVDFEPGHQRVLARVCGEVDIEDADELGADLAAALDVSVSGLDVDLSAVTFCDCSCLHMLFRLNRRAGRAGKTLVLTALGPRVDRLLRLTETEHLFTVQARPASAPAEPGPTPPLAHGNSHQPSGQESSAHGVPLPALPEQSVPRQRAFRRKRGSKHAHPARRRGGRPARGAPA</sequence>
<dbReference type="Gene3D" id="3.30.750.24">
    <property type="entry name" value="STAS domain"/>
    <property type="match status" value="1"/>
</dbReference>
<protein>
    <submittedName>
        <fullName evidence="3">STAS domain-containing protein</fullName>
    </submittedName>
</protein>
<keyword evidence="4" id="KW-1185">Reference proteome</keyword>
<dbReference type="SUPFAM" id="SSF52091">
    <property type="entry name" value="SpoIIaa-like"/>
    <property type="match status" value="1"/>
</dbReference>
<dbReference type="InterPro" id="IPR036513">
    <property type="entry name" value="STAS_dom_sf"/>
</dbReference>
<evidence type="ECO:0000259" key="2">
    <source>
        <dbReference type="PROSITE" id="PS50801"/>
    </source>
</evidence>
<feature type="compositionally biased region" description="Basic residues" evidence="1">
    <location>
        <begin position="172"/>
        <end position="192"/>
    </location>
</feature>
<organism evidence="3 4">
    <name type="scientific">Streptomyces tanashiensis</name>
    <dbReference type="NCBI Taxonomy" id="67367"/>
    <lineage>
        <taxon>Bacteria</taxon>
        <taxon>Bacillati</taxon>
        <taxon>Actinomycetota</taxon>
        <taxon>Actinomycetes</taxon>
        <taxon>Kitasatosporales</taxon>
        <taxon>Streptomycetaceae</taxon>
        <taxon>Streptomyces</taxon>
    </lineage>
</organism>
<dbReference type="GeneID" id="95597807"/>
<dbReference type="EMBL" id="CP084204">
    <property type="protein sequence ID" value="UZX19254.1"/>
    <property type="molecule type" value="Genomic_DNA"/>
</dbReference>
<evidence type="ECO:0000256" key="1">
    <source>
        <dbReference type="SAM" id="MobiDB-lite"/>
    </source>
</evidence>
<dbReference type="Pfam" id="PF13466">
    <property type="entry name" value="STAS_2"/>
    <property type="match status" value="1"/>
</dbReference>
<dbReference type="RefSeq" id="WP_267257765.1">
    <property type="nucleotide sequence ID" value="NZ_CP084204.1"/>
</dbReference>
<gene>
    <name evidence="3" type="ORF">LDH80_00120</name>
</gene>
<dbReference type="CDD" id="cd07043">
    <property type="entry name" value="STAS_anti-anti-sigma_factors"/>
    <property type="match status" value="1"/>
</dbReference>
<name>A0ABY6QR60_9ACTN</name>
<dbReference type="InterPro" id="IPR002645">
    <property type="entry name" value="STAS_dom"/>
</dbReference>
<dbReference type="PANTHER" id="PTHR33495:SF2">
    <property type="entry name" value="ANTI-SIGMA FACTOR ANTAGONIST TM_1081-RELATED"/>
    <property type="match status" value="1"/>
</dbReference>
<evidence type="ECO:0000313" key="3">
    <source>
        <dbReference type="EMBL" id="UZX19254.1"/>
    </source>
</evidence>